<proteinExistence type="inferred from homology"/>
<dbReference type="EMBL" id="FUWM01000018">
    <property type="protein sequence ID" value="SJZ89020.1"/>
    <property type="molecule type" value="Genomic_DNA"/>
</dbReference>
<keyword evidence="2 5" id="KW-0812">Transmembrane</keyword>
<dbReference type="GO" id="GO:0140359">
    <property type="term" value="F:ABC-type transporter activity"/>
    <property type="evidence" value="ECO:0007669"/>
    <property type="project" value="InterPro"/>
</dbReference>
<comment type="subcellular location">
    <subcellularLocation>
        <location evidence="5">Cell membrane</location>
        <topology evidence="5">Multi-pass membrane protein</topology>
    </subcellularLocation>
    <subcellularLocation>
        <location evidence="1">Membrane</location>
        <topology evidence="1">Multi-pass membrane protein</topology>
    </subcellularLocation>
</comment>
<sequence length="234" mass="25823">MSIQTIFAPLISTSLYLIIFSYSFRSKEVLGYSVPYIQFIVPGLMIMGIIQNSFANTSSSLIVSKYQGTIVELLLAPFSHIELSLGMMIGGIARGLAVGTSIYLVSILFYGGTIIHPLLLLLTATIVAGTFSLLGLIAGLWAEKFDHVSIFSNFFITPLTFLSGVFYSVKSLPGIWSKVSLFNPVFYMVDVVRYSFIDQSDIAPSFSLLIISTLFVILLLITTYLFKIGYKIKD</sequence>
<feature type="transmembrane region" description="Helical" evidence="5">
    <location>
        <begin position="148"/>
        <end position="167"/>
    </location>
</feature>
<evidence type="ECO:0000256" key="4">
    <source>
        <dbReference type="ARBA" id="ARBA00023136"/>
    </source>
</evidence>
<feature type="transmembrane region" description="Helical" evidence="5">
    <location>
        <begin position="85"/>
        <end position="111"/>
    </location>
</feature>
<evidence type="ECO:0000313" key="7">
    <source>
        <dbReference type="EMBL" id="SJZ89020.1"/>
    </source>
</evidence>
<dbReference type="PANTHER" id="PTHR43332">
    <property type="entry name" value="INNER MEMBRANE TRANSPORT PERMEASE YADH-RELATED"/>
    <property type="match status" value="1"/>
</dbReference>
<dbReference type="Proteomes" id="UP000190625">
    <property type="component" value="Unassembled WGS sequence"/>
</dbReference>
<comment type="similarity">
    <text evidence="5">Belongs to the ABC-2 integral membrane protein family.</text>
</comment>
<dbReference type="Pfam" id="PF01061">
    <property type="entry name" value="ABC2_membrane"/>
    <property type="match status" value="1"/>
</dbReference>
<accession>A0A1T4PBT1</accession>
<keyword evidence="5" id="KW-0813">Transport</keyword>
<evidence type="ECO:0000256" key="1">
    <source>
        <dbReference type="ARBA" id="ARBA00004141"/>
    </source>
</evidence>
<feature type="transmembrane region" description="Helical" evidence="5">
    <location>
        <begin position="179"/>
        <end position="196"/>
    </location>
</feature>
<feature type="domain" description="ABC transmembrane type-2" evidence="6">
    <location>
        <begin position="4"/>
        <end position="229"/>
    </location>
</feature>
<evidence type="ECO:0000256" key="2">
    <source>
        <dbReference type="ARBA" id="ARBA00022692"/>
    </source>
</evidence>
<dbReference type="PRINTS" id="PR00164">
    <property type="entry name" value="ABC2TRNSPORT"/>
</dbReference>
<dbReference type="PIRSF" id="PIRSF006648">
    <property type="entry name" value="DrrB"/>
    <property type="match status" value="1"/>
</dbReference>
<keyword evidence="8" id="KW-1185">Reference proteome</keyword>
<feature type="transmembrane region" description="Helical" evidence="5">
    <location>
        <begin position="6"/>
        <end position="24"/>
    </location>
</feature>
<dbReference type="InterPro" id="IPR000412">
    <property type="entry name" value="ABC_2_transport"/>
</dbReference>
<dbReference type="InterPro" id="IPR013525">
    <property type="entry name" value="ABC2_TM"/>
</dbReference>
<dbReference type="AlphaFoldDB" id="A0A1T4PBT1"/>
<dbReference type="PANTHER" id="PTHR43332:SF2">
    <property type="entry name" value="INNER MEMBRANE TRANSPORT PERMEASE YADH"/>
    <property type="match status" value="1"/>
</dbReference>
<organism evidence="7 8">
    <name type="scientific">Selenihalanaerobacter shriftii</name>
    <dbReference type="NCBI Taxonomy" id="142842"/>
    <lineage>
        <taxon>Bacteria</taxon>
        <taxon>Bacillati</taxon>
        <taxon>Bacillota</taxon>
        <taxon>Clostridia</taxon>
        <taxon>Halanaerobiales</taxon>
        <taxon>Halobacteroidaceae</taxon>
        <taxon>Selenihalanaerobacter</taxon>
    </lineage>
</organism>
<evidence type="ECO:0000259" key="6">
    <source>
        <dbReference type="PROSITE" id="PS51012"/>
    </source>
</evidence>
<protein>
    <recommendedName>
        <fullName evidence="5">Transport permease protein</fullName>
    </recommendedName>
</protein>
<keyword evidence="5" id="KW-1003">Cell membrane</keyword>
<gene>
    <name evidence="7" type="ORF">SAMN02745118_02112</name>
</gene>
<name>A0A1T4PBT1_9FIRM</name>
<dbReference type="InterPro" id="IPR047817">
    <property type="entry name" value="ABC2_TM_bact-type"/>
</dbReference>
<keyword evidence="4 5" id="KW-0472">Membrane</keyword>
<evidence type="ECO:0000256" key="5">
    <source>
        <dbReference type="RuleBase" id="RU361157"/>
    </source>
</evidence>
<feature type="transmembrane region" description="Helical" evidence="5">
    <location>
        <begin position="202"/>
        <end position="226"/>
    </location>
</feature>
<reference evidence="8" key="1">
    <citation type="submission" date="2017-02" db="EMBL/GenBank/DDBJ databases">
        <authorList>
            <person name="Varghese N."/>
            <person name="Submissions S."/>
        </authorList>
    </citation>
    <scope>NUCLEOTIDE SEQUENCE [LARGE SCALE GENOMIC DNA]</scope>
    <source>
        <strain evidence="8">ATCC BAA-73</strain>
    </source>
</reference>
<dbReference type="STRING" id="142842.SAMN02745118_02112"/>
<dbReference type="PROSITE" id="PS51012">
    <property type="entry name" value="ABC_TM2"/>
    <property type="match status" value="1"/>
</dbReference>
<keyword evidence="3 5" id="KW-1133">Transmembrane helix</keyword>
<feature type="transmembrane region" description="Helical" evidence="5">
    <location>
        <begin position="36"/>
        <end position="54"/>
    </location>
</feature>
<dbReference type="InterPro" id="IPR052522">
    <property type="entry name" value="ABC-2_transport_permease"/>
</dbReference>
<feature type="transmembrane region" description="Helical" evidence="5">
    <location>
        <begin position="118"/>
        <end position="142"/>
    </location>
</feature>
<evidence type="ECO:0000256" key="3">
    <source>
        <dbReference type="ARBA" id="ARBA00022989"/>
    </source>
</evidence>
<dbReference type="GO" id="GO:0043190">
    <property type="term" value="C:ATP-binding cassette (ABC) transporter complex"/>
    <property type="evidence" value="ECO:0007669"/>
    <property type="project" value="InterPro"/>
</dbReference>
<evidence type="ECO:0000313" key="8">
    <source>
        <dbReference type="Proteomes" id="UP000190625"/>
    </source>
</evidence>